<organism evidence="11 12">
    <name type="scientific">Scheffersomyces stipitis (strain ATCC 58785 / CBS 6054 / NBRC 10063 / NRRL Y-11545)</name>
    <name type="common">Yeast</name>
    <name type="synonym">Pichia stipitis</name>
    <dbReference type="NCBI Taxonomy" id="322104"/>
    <lineage>
        <taxon>Eukaryota</taxon>
        <taxon>Fungi</taxon>
        <taxon>Dikarya</taxon>
        <taxon>Ascomycota</taxon>
        <taxon>Saccharomycotina</taxon>
        <taxon>Pichiomycetes</taxon>
        <taxon>Debaryomycetaceae</taxon>
        <taxon>Scheffersomyces</taxon>
    </lineage>
</organism>
<dbReference type="GO" id="GO:0046872">
    <property type="term" value="F:metal ion binding"/>
    <property type="evidence" value="ECO:0007669"/>
    <property type="project" value="UniProtKB-UniRule"/>
</dbReference>
<evidence type="ECO:0000256" key="6">
    <source>
        <dbReference type="ARBA" id="ARBA00022801"/>
    </source>
</evidence>
<keyword evidence="12" id="KW-1185">Reference proteome</keyword>
<evidence type="ECO:0000256" key="7">
    <source>
        <dbReference type="ARBA" id="ARBA00022833"/>
    </source>
</evidence>
<dbReference type="PANTHER" id="PTHR11804:SF84">
    <property type="entry name" value="SACCHAROLYSIN"/>
    <property type="match status" value="1"/>
</dbReference>
<dbReference type="Pfam" id="PF01432">
    <property type="entry name" value="Peptidase_M3"/>
    <property type="match status" value="1"/>
</dbReference>
<comment type="subcellular location">
    <subcellularLocation>
        <location evidence="1">Cytoplasm</location>
    </subcellularLocation>
</comment>
<evidence type="ECO:0000313" key="12">
    <source>
        <dbReference type="Proteomes" id="UP000002258"/>
    </source>
</evidence>
<dbReference type="GO" id="GO:0004222">
    <property type="term" value="F:metalloendopeptidase activity"/>
    <property type="evidence" value="ECO:0007669"/>
    <property type="project" value="UniProtKB-EC"/>
</dbReference>
<dbReference type="InterPro" id="IPR024080">
    <property type="entry name" value="Neurolysin/TOP_N"/>
</dbReference>
<keyword evidence="6 9" id="KW-0378">Hydrolase</keyword>
<dbReference type="GO" id="GO:0005758">
    <property type="term" value="C:mitochondrial intermembrane space"/>
    <property type="evidence" value="ECO:0007669"/>
    <property type="project" value="TreeGrafter"/>
</dbReference>
<proteinExistence type="inferred from homology"/>
<keyword evidence="7 9" id="KW-0862">Zinc</keyword>
<keyword evidence="5 9" id="KW-0479">Metal-binding</keyword>
<dbReference type="Gene3D" id="3.40.390.10">
    <property type="entry name" value="Collagenase (Catalytic Domain)"/>
    <property type="match status" value="1"/>
</dbReference>
<dbReference type="AlphaFoldDB" id="A3GFY2"/>
<dbReference type="SUPFAM" id="SSF55486">
    <property type="entry name" value="Metalloproteases ('zincins'), catalytic domain"/>
    <property type="match status" value="1"/>
</dbReference>
<evidence type="ECO:0000313" key="11">
    <source>
        <dbReference type="EMBL" id="EAZ63424.2"/>
    </source>
</evidence>
<name>A3GFY2_PICST</name>
<comment type="cofactor">
    <cofactor evidence="9">
        <name>Zn(2+)</name>
        <dbReference type="ChEBI" id="CHEBI:29105"/>
    </cofactor>
    <text evidence="9">Binds 1 zinc ion.</text>
</comment>
<feature type="domain" description="Peptidase M3A/M3B catalytic" evidence="10">
    <location>
        <begin position="220"/>
        <end position="681"/>
    </location>
</feature>
<reference evidence="11 12" key="1">
    <citation type="journal article" date="2007" name="Nat. Biotechnol.">
        <title>Genome sequence of the lignocellulose-bioconverting and xylose-fermenting yeast Pichia stipitis.</title>
        <authorList>
            <person name="Jeffries T.W."/>
            <person name="Grigoriev I.V."/>
            <person name="Grimwood J."/>
            <person name="Laplaza J.M."/>
            <person name="Aerts A."/>
            <person name="Salamov A."/>
            <person name="Schmutz J."/>
            <person name="Lindquist E."/>
            <person name="Dehal P."/>
            <person name="Shapiro H."/>
            <person name="Jin Y.S."/>
            <person name="Passoth V."/>
            <person name="Richardson P.M."/>
        </authorList>
    </citation>
    <scope>NUCLEOTIDE SEQUENCE [LARGE SCALE GENOMIC DNA]</scope>
    <source>
        <strain evidence="12">ATCC 58785 / CBS 6054 / NBRC 10063 / NRRL Y-11545</strain>
    </source>
</reference>
<dbReference type="InParanoid" id="A3GFY2"/>
<keyword evidence="8 9" id="KW-0482">Metalloprotease</keyword>
<evidence type="ECO:0000256" key="5">
    <source>
        <dbReference type="ARBA" id="ARBA00022723"/>
    </source>
</evidence>
<dbReference type="FunFam" id="3.40.390.10:FF:000074">
    <property type="entry name" value="Metalloprotease"/>
    <property type="match status" value="1"/>
</dbReference>
<dbReference type="HOGENOM" id="CLU_001805_1_2_1"/>
<gene>
    <name evidence="11" type="primary">PRD1.2</name>
    <name evidence="11" type="ORF">PICST_28404</name>
</gene>
<keyword evidence="4 9" id="KW-0645">Protease</keyword>
<evidence type="ECO:0000256" key="4">
    <source>
        <dbReference type="ARBA" id="ARBA00022670"/>
    </source>
</evidence>
<dbReference type="GO" id="GO:0006508">
    <property type="term" value="P:proteolysis"/>
    <property type="evidence" value="ECO:0007669"/>
    <property type="project" value="UniProtKB-KW"/>
</dbReference>
<dbReference type="GO" id="GO:0006518">
    <property type="term" value="P:peptide metabolic process"/>
    <property type="evidence" value="ECO:0007669"/>
    <property type="project" value="TreeGrafter"/>
</dbReference>
<evidence type="ECO:0000256" key="2">
    <source>
        <dbReference type="ARBA" id="ARBA00006040"/>
    </source>
</evidence>
<accession>A3GFY2</accession>
<dbReference type="eggNOG" id="KOG2089">
    <property type="taxonomic scope" value="Eukaryota"/>
</dbReference>
<dbReference type="OMA" id="KNFQSAM"/>
<dbReference type="PANTHER" id="PTHR11804">
    <property type="entry name" value="PROTEASE M3 THIMET OLIGOPEPTIDASE-RELATED"/>
    <property type="match status" value="1"/>
</dbReference>
<dbReference type="InterPro" id="IPR001567">
    <property type="entry name" value="Pept_M3A_M3B_dom"/>
</dbReference>
<dbReference type="Gene3D" id="1.20.1050.40">
    <property type="entry name" value="Endopeptidase. Chain P, domain 1"/>
    <property type="match status" value="1"/>
</dbReference>
<evidence type="ECO:0000256" key="9">
    <source>
        <dbReference type="RuleBase" id="RU003435"/>
    </source>
</evidence>
<dbReference type="InterPro" id="IPR045090">
    <property type="entry name" value="Pept_M3A_M3B"/>
</dbReference>
<dbReference type="InterPro" id="IPR024077">
    <property type="entry name" value="Neurolysin/TOP_dom2"/>
</dbReference>
<dbReference type="GeneID" id="4851181"/>
<dbReference type="Proteomes" id="UP000002258">
    <property type="component" value="Chromosome 1"/>
</dbReference>
<comment type="similarity">
    <text evidence="2 9">Belongs to the peptidase M3 family.</text>
</comment>
<dbReference type="OrthoDB" id="534666at2759"/>
<dbReference type="FunFam" id="1.20.1050.40:FF:000001">
    <property type="entry name" value="Thimet oligopeptidase 1"/>
    <property type="match status" value="1"/>
</dbReference>
<dbReference type="CDD" id="cd06455">
    <property type="entry name" value="M3A_TOP"/>
    <property type="match status" value="1"/>
</dbReference>
<evidence type="ECO:0000256" key="1">
    <source>
        <dbReference type="ARBA" id="ARBA00004496"/>
    </source>
</evidence>
<dbReference type="InterPro" id="IPR024079">
    <property type="entry name" value="MetalloPept_cat_dom_sf"/>
</dbReference>
<keyword evidence="3" id="KW-0963">Cytoplasm</keyword>
<dbReference type="RefSeq" id="XP_001387447.2">
    <property type="nucleotide sequence ID" value="XM_001387410.1"/>
</dbReference>
<dbReference type="EMBL" id="AAVQ01000001">
    <property type="protein sequence ID" value="EAZ63424.2"/>
    <property type="molecule type" value="Genomic_DNA"/>
</dbReference>
<protein>
    <submittedName>
        <fullName evidence="11">Saccharolysin (Oligopeptidase)</fullName>
        <ecNumber evidence="11">3.4.24.37</ecNumber>
    </submittedName>
</protein>
<comment type="caution">
    <text evidence="11">The sequence shown here is derived from an EMBL/GenBank/DDBJ whole genome shotgun (WGS) entry which is preliminary data.</text>
</comment>
<dbReference type="EC" id="3.4.24.37" evidence="11"/>
<evidence type="ECO:0000259" key="10">
    <source>
        <dbReference type="Pfam" id="PF01432"/>
    </source>
</evidence>
<dbReference type="FunCoup" id="A3GFY2">
    <property type="interactions" value="763"/>
</dbReference>
<evidence type="ECO:0000256" key="8">
    <source>
        <dbReference type="ARBA" id="ARBA00023049"/>
    </source>
</evidence>
<dbReference type="Gene3D" id="1.10.1370.10">
    <property type="entry name" value="Neurolysin, domain 3"/>
    <property type="match status" value="1"/>
</dbReference>
<sequence length="687" mass="80151">MTTDFIALASKESYPLWNHTVEDLERLANQLVNEEKETYDYIATIENPTIENVVKPYARYSHKNALLENQITFYQYVSASKDLRDASTRAEEQLEQASIEQSLRVDVFQVFNKLYESIKDENDIEPETKRLVDKVVKYYKRNGLALPEEQREEIKRLKKELSTLSVKFSKNMNEEKDFILFTTEELAGVPLDVVDQYEKVEEDGVQKHKMTFKYPDLHPVLKHATNQETRKRAFIANQNKCPANAEILDTIIRTRFELAKKLGYSTYSEYVLEDRMAKTQKNVLDFLYDLKSKLVPLGQKEIANMKEFKNKDLTARGLEQQDKYYIWDSNFYNELLLEKEYKVDNTKISEYFPMDATIDKMLGFYETLFDMKFVRIDKPADGATWHEDVKQFAVYQNIKYGEPKLEFMGWIYFDLHPREGKYSHAANFGIGPGYLDEDGVTRHTPVTTLVCNFTKPTAEKPSLLKHDEVTTFFHELGHGVHNILSKTKYGRFHGTHVERDFVETPSQMLEFWTWSKNELRNLSSHFQTGEPINDELIDQLIKSKHVNTGLFNLRQLHFGLFDMKLHTTATKEELDELDLTKEWNEMRDEIALVDSDHIPTKGYSSFGHIAGGYESGYYGYLYSSVYSADIYYSLFKKDPMNVENGIRYRDIILKRGGSREIIDNLVELLGRQPNSDAFLEEIFGGQQ</sequence>
<dbReference type="KEGG" id="pic:PICST_28404"/>
<evidence type="ECO:0000256" key="3">
    <source>
        <dbReference type="ARBA" id="ARBA00022490"/>
    </source>
</evidence>
<dbReference type="STRING" id="322104.A3GFY2"/>